<name>A0A0E9NRZ0_SAICN</name>
<dbReference type="AlphaFoldDB" id="A0A0E9NRZ0"/>
<dbReference type="Gene3D" id="3.40.50.720">
    <property type="entry name" value="NAD(P)-binding Rossmann-like Domain"/>
    <property type="match status" value="1"/>
</dbReference>
<organism evidence="3 4">
    <name type="scientific">Saitoella complicata (strain BCRC 22490 / CBS 7301 / JCM 7358 / NBRC 10748 / NRRL Y-17804)</name>
    <dbReference type="NCBI Taxonomy" id="698492"/>
    <lineage>
        <taxon>Eukaryota</taxon>
        <taxon>Fungi</taxon>
        <taxon>Dikarya</taxon>
        <taxon>Ascomycota</taxon>
        <taxon>Taphrinomycotina</taxon>
        <taxon>Taphrinomycotina incertae sedis</taxon>
        <taxon>Saitoella</taxon>
    </lineage>
</organism>
<reference evidence="3 4" key="1">
    <citation type="journal article" date="2011" name="J. Gen. Appl. Microbiol.">
        <title>Draft genome sequencing of the enigmatic yeast Saitoella complicata.</title>
        <authorList>
            <person name="Nishida H."/>
            <person name="Hamamoto M."/>
            <person name="Sugiyama J."/>
        </authorList>
    </citation>
    <scope>NUCLEOTIDE SEQUENCE [LARGE SCALE GENOMIC DNA]</scope>
    <source>
        <strain evidence="3 4">NRRL Y-17804</strain>
    </source>
</reference>
<dbReference type="PRINTS" id="PR00081">
    <property type="entry name" value="GDHRDH"/>
</dbReference>
<dbReference type="PANTHER" id="PTHR44229">
    <property type="entry name" value="15-HYDROXYPROSTAGLANDIN DEHYDROGENASE [NAD(+)]"/>
    <property type="match status" value="1"/>
</dbReference>
<dbReference type="GO" id="GO:0016616">
    <property type="term" value="F:oxidoreductase activity, acting on the CH-OH group of donors, NAD or NADP as acceptor"/>
    <property type="evidence" value="ECO:0007669"/>
    <property type="project" value="TreeGrafter"/>
</dbReference>
<dbReference type="SUPFAM" id="SSF51735">
    <property type="entry name" value="NAD(P)-binding Rossmann-fold domains"/>
    <property type="match status" value="1"/>
</dbReference>
<reference evidence="3 4" key="2">
    <citation type="journal article" date="2014" name="J. Gen. Appl. Microbiol.">
        <title>The early diverging ascomycetous budding yeast Saitoella complicata has three histone deacetylases belonging to the Clr6, Hos2, and Rpd3 lineages.</title>
        <authorList>
            <person name="Nishida H."/>
            <person name="Matsumoto T."/>
            <person name="Kondo S."/>
            <person name="Hamamoto M."/>
            <person name="Yoshikawa H."/>
        </authorList>
    </citation>
    <scope>NUCLEOTIDE SEQUENCE [LARGE SCALE GENOMIC DNA]</scope>
    <source>
        <strain evidence="3 4">NRRL Y-17804</strain>
    </source>
</reference>
<accession>A0A0E9NRZ0</accession>
<protein>
    <submittedName>
        <fullName evidence="3">Uncharacterized protein</fullName>
    </submittedName>
</protein>
<comment type="caution">
    <text evidence="3">The sequence shown here is derived from an EMBL/GenBank/DDBJ whole genome shotgun (WGS) entry which is preliminary data.</text>
</comment>
<dbReference type="PANTHER" id="PTHR44229:SF4">
    <property type="entry name" value="15-HYDROXYPROSTAGLANDIN DEHYDROGENASE [NAD(+)]"/>
    <property type="match status" value="1"/>
</dbReference>
<evidence type="ECO:0000313" key="3">
    <source>
        <dbReference type="EMBL" id="GAO52200.1"/>
    </source>
</evidence>
<dbReference type="Pfam" id="PF00106">
    <property type="entry name" value="adh_short"/>
    <property type="match status" value="1"/>
</dbReference>
<dbReference type="OrthoDB" id="5371740at2759"/>
<proteinExistence type="inferred from homology"/>
<dbReference type="STRING" id="698492.A0A0E9NRZ0"/>
<comment type="similarity">
    <text evidence="1">Belongs to the short-chain dehydrogenases/reductases (SDR) family.</text>
</comment>
<dbReference type="InterPro" id="IPR036291">
    <property type="entry name" value="NAD(P)-bd_dom_sf"/>
</dbReference>
<dbReference type="GO" id="GO:0005737">
    <property type="term" value="C:cytoplasm"/>
    <property type="evidence" value="ECO:0007669"/>
    <property type="project" value="TreeGrafter"/>
</dbReference>
<sequence>MLSDHVDVHGLVTVITGASSGIGLTAAHHLAKQGAILVVADQDNSAVAEAVKKITAATPGVSILGSDCNLTSWEEQAELFDNVKTLFGRVDIVLAFSNASNSGQSFLSPPISYEPRKPDLAVLDNSFSGTLYTINLALHYFRTQEPLHERGHKGTVLVGFVDNAETTDLLREASREGVLALVRAFKTAAENSNARLNGITVNAVFTKSDANDVMLEKLETAVVNRSINGQILEA</sequence>
<keyword evidence="2" id="KW-0560">Oxidoreductase</keyword>
<evidence type="ECO:0000313" key="4">
    <source>
        <dbReference type="Proteomes" id="UP000033140"/>
    </source>
</evidence>
<keyword evidence="4" id="KW-1185">Reference proteome</keyword>
<dbReference type="RefSeq" id="XP_019020841.1">
    <property type="nucleotide sequence ID" value="XM_019166547.1"/>
</dbReference>
<reference evidence="3 4" key="3">
    <citation type="journal article" date="2015" name="Genome Announc.">
        <title>Draft Genome Sequence of the Archiascomycetous Yeast Saitoella complicata.</title>
        <authorList>
            <person name="Yamauchi K."/>
            <person name="Kondo S."/>
            <person name="Hamamoto M."/>
            <person name="Takahashi Y."/>
            <person name="Ogura Y."/>
            <person name="Hayashi T."/>
            <person name="Nishida H."/>
        </authorList>
    </citation>
    <scope>NUCLEOTIDE SEQUENCE [LARGE SCALE GENOMIC DNA]</scope>
    <source>
        <strain evidence="3 4">NRRL Y-17804</strain>
    </source>
</reference>
<dbReference type="Proteomes" id="UP000033140">
    <property type="component" value="Unassembled WGS sequence"/>
</dbReference>
<dbReference type="EMBL" id="BACD03000062">
    <property type="protein sequence ID" value="GAO52200.1"/>
    <property type="molecule type" value="Genomic_DNA"/>
</dbReference>
<gene>
    <name evidence="3" type="ORF">G7K_6283-t1</name>
</gene>
<evidence type="ECO:0000256" key="1">
    <source>
        <dbReference type="ARBA" id="ARBA00006484"/>
    </source>
</evidence>
<dbReference type="InterPro" id="IPR002347">
    <property type="entry name" value="SDR_fam"/>
</dbReference>
<evidence type="ECO:0000256" key="2">
    <source>
        <dbReference type="ARBA" id="ARBA00023002"/>
    </source>
</evidence>